<sequence length="101" mass="11608">MRTFMDDEPRVRIPIRKWEKVDKAAFHPGSPSSSDYYHGAVDEVYKLEVLINGEILACDVKVPAFAHHSREGRERFRQYVIKSLSHRIGAVIADEIQKSIV</sequence>
<name>A0ACC6U610_9BURK</name>
<dbReference type="EMBL" id="JBFRCH010000017">
    <property type="protein sequence ID" value="MEX3935063.1"/>
    <property type="molecule type" value="Genomic_DNA"/>
</dbReference>
<comment type="caution">
    <text evidence="1">The sequence shown here is derived from an EMBL/GenBank/DDBJ whole genome shotgun (WGS) entry which is preliminary data.</text>
</comment>
<gene>
    <name evidence="1" type="ORF">AB4Y32_25275</name>
</gene>
<accession>A0ACC6U610</accession>
<proteinExistence type="predicted"/>
<evidence type="ECO:0000313" key="2">
    <source>
        <dbReference type="Proteomes" id="UP001558850"/>
    </source>
</evidence>
<evidence type="ECO:0000313" key="1">
    <source>
        <dbReference type="EMBL" id="MEX3935063.1"/>
    </source>
</evidence>
<keyword evidence="2" id="KW-1185">Reference proteome</keyword>
<protein>
    <submittedName>
        <fullName evidence="1">Uncharacterized protein</fullName>
    </submittedName>
</protein>
<organism evidence="1 2">
    <name type="scientific">Paraburkholderia phymatum</name>
    <dbReference type="NCBI Taxonomy" id="148447"/>
    <lineage>
        <taxon>Bacteria</taxon>
        <taxon>Pseudomonadati</taxon>
        <taxon>Pseudomonadota</taxon>
        <taxon>Betaproteobacteria</taxon>
        <taxon>Burkholderiales</taxon>
        <taxon>Burkholderiaceae</taxon>
        <taxon>Paraburkholderia</taxon>
    </lineage>
</organism>
<dbReference type="Proteomes" id="UP001558850">
    <property type="component" value="Unassembled WGS sequence"/>
</dbReference>
<reference evidence="1" key="1">
    <citation type="submission" date="2024-07" db="EMBL/GenBank/DDBJ databases">
        <title>A survey of Mimosa microsymbionts across Brazilian biomes reveals a high diversity of Paraburkholderia nodulating endemic species, but also that Cupriavidus is common as a symbiont of widespread species.</title>
        <authorList>
            <person name="Rouws L."/>
            <person name="Barauna A."/>
            <person name="Beukes C."/>
            <person name="Rouws J.R.C."/>
            <person name="De Faria S.M."/>
            <person name="Gross E."/>
            <person name="Bueno Dos Reis Junior F."/>
            <person name="Simon M.F."/>
            <person name="Maluk M."/>
            <person name="Odee D.W."/>
            <person name="Kenicer G."/>
            <person name="Young J.P.W."/>
            <person name="Reis V.M."/>
            <person name="Zilli J."/>
            <person name="James E.K."/>
        </authorList>
    </citation>
    <scope>NUCLEOTIDE SEQUENCE</scope>
    <source>
        <strain evidence="1">EG181B</strain>
    </source>
</reference>